<dbReference type="Proteomes" id="UP000053841">
    <property type="component" value="Unassembled WGS sequence"/>
</dbReference>
<gene>
    <name evidence="1" type="ORF">COCCADRAFT_38693</name>
</gene>
<dbReference type="AlphaFoldDB" id="W6YIR2"/>
<dbReference type="KEGG" id="bze:COCCADRAFT_38693"/>
<name>W6YIR2_COCC2</name>
<accession>W6YIR2</accession>
<dbReference type="HOGENOM" id="CLU_090365_0_0_1"/>
<protein>
    <submittedName>
        <fullName evidence="1">Uncharacterized protein</fullName>
    </submittedName>
</protein>
<proteinExistence type="predicted"/>
<evidence type="ECO:0000313" key="2">
    <source>
        <dbReference type="Proteomes" id="UP000053841"/>
    </source>
</evidence>
<dbReference type="EMBL" id="KI964672">
    <property type="protein sequence ID" value="EUC31176.1"/>
    <property type="molecule type" value="Genomic_DNA"/>
</dbReference>
<sequence length="194" mass="22928">MPLFSKKPGLPLPEDLKPAYNTFEIPVAELRWGQNGLAWRLRRCITMETHFYDIRSRNPGEPWLNGFLECWEAFEKLKEEEYSVNGDDHPDEAIERIHLNMHVPIYERLISLLDRLSNEIGVWKFGGEAEWAAQKKAEDNEKWLQDMKQRVQEKKAMQLLSDMAENLEEGDDRDDEEEEMQAMKTAVQEWNLFD</sequence>
<organism evidence="1 2">
    <name type="scientific">Cochliobolus carbonum (strain 26-R-13)</name>
    <name type="common">Maize leaf spot fungus</name>
    <name type="synonym">Bipolaris zeicola</name>
    <dbReference type="NCBI Taxonomy" id="930089"/>
    <lineage>
        <taxon>Eukaryota</taxon>
        <taxon>Fungi</taxon>
        <taxon>Dikarya</taxon>
        <taxon>Ascomycota</taxon>
        <taxon>Pezizomycotina</taxon>
        <taxon>Dothideomycetes</taxon>
        <taxon>Pleosporomycetidae</taxon>
        <taxon>Pleosporales</taxon>
        <taxon>Pleosporineae</taxon>
        <taxon>Pleosporaceae</taxon>
        <taxon>Bipolaris</taxon>
    </lineage>
</organism>
<evidence type="ECO:0000313" key="1">
    <source>
        <dbReference type="EMBL" id="EUC31176.1"/>
    </source>
</evidence>
<reference evidence="1 2" key="1">
    <citation type="journal article" date="2013" name="PLoS Genet.">
        <title>Comparative genome structure, secondary metabolite, and effector coding capacity across Cochliobolus pathogens.</title>
        <authorList>
            <person name="Condon B.J."/>
            <person name="Leng Y."/>
            <person name="Wu D."/>
            <person name="Bushley K.E."/>
            <person name="Ohm R.A."/>
            <person name="Otillar R."/>
            <person name="Martin J."/>
            <person name="Schackwitz W."/>
            <person name="Grimwood J."/>
            <person name="MohdZainudin N."/>
            <person name="Xue C."/>
            <person name="Wang R."/>
            <person name="Manning V.A."/>
            <person name="Dhillon B."/>
            <person name="Tu Z.J."/>
            <person name="Steffenson B.J."/>
            <person name="Salamov A."/>
            <person name="Sun H."/>
            <person name="Lowry S."/>
            <person name="LaButti K."/>
            <person name="Han J."/>
            <person name="Copeland A."/>
            <person name="Lindquist E."/>
            <person name="Barry K."/>
            <person name="Schmutz J."/>
            <person name="Baker S.E."/>
            <person name="Ciuffetti L.M."/>
            <person name="Grigoriev I.V."/>
            <person name="Zhong S."/>
            <person name="Turgeon B.G."/>
        </authorList>
    </citation>
    <scope>NUCLEOTIDE SEQUENCE [LARGE SCALE GENOMIC DNA]</scope>
    <source>
        <strain evidence="1 2">26-R-13</strain>
    </source>
</reference>
<keyword evidence="2" id="KW-1185">Reference proteome</keyword>
<dbReference type="OrthoDB" id="3693934at2759"/>
<dbReference type="GeneID" id="19148818"/>
<dbReference type="RefSeq" id="XP_007714525.1">
    <property type="nucleotide sequence ID" value="XM_007716335.1"/>
</dbReference>